<dbReference type="GO" id="GO:0000981">
    <property type="term" value="F:DNA-binding transcription factor activity, RNA polymerase II-specific"/>
    <property type="evidence" value="ECO:0007669"/>
    <property type="project" value="TreeGrafter"/>
</dbReference>
<dbReference type="EMBL" id="JAPWTK010000275">
    <property type="protein sequence ID" value="KAJ8943819.1"/>
    <property type="molecule type" value="Genomic_DNA"/>
</dbReference>
<feature type="domain" description="C2H2-type" evidence="9">
    <location>
        <begin position="111"/>
        <end position="138"/>
    </location>
</feature>
<feature type="domain" description="C2H2-type" evidence="9">
    <location>
        <begin position="311"/>
        <end position="334"/>
    </location>
</feature>
<evidence type="ECO:0000313" key="10">
    <source>
        <dbReference type="EMBL" id="KAJ8943819.1"/>
    </source>
</evidence>
<evidence type="ECO:0000259" key="9">
    <source>
        <dbReference type="PROSITE" id="PS50157"/>
    </source>
</evidence>
<comment type="subcellular location">
    <subcellularLocation>
        <location evidence="1">Nucleus</location>
    </subcellularLocation>
</comment>
<keyword evidence="2" id="KW-0479">Metal-binding</keyword>
<keyword evidence="6" id="KW-0539">Nucleus</keyword>
<evidence type="ECO:0000256" key="3">
    <source>
        <dbReference type="ARBA" id="ARBA00022737"/>
    </source>
</evidence>
<gene>
    <name evidence="10" type="ORF">NQ318_020891</name>
</gene>
<sequence length="487" mass="56739">YEKQETDDDVNYEEVTKVKKERKQRKIKDKKDRKQRRKKKIDVVHPPPIELDEPIQCDVCSDTYKNNVAFSLHSISHSEDGKYSCHICNYRNASKYHIEMHVRAHEGTTSYKCEICNKAFTVSTHAMEHKYFHSGEKPFQCEICGKHFMFSPLFSLSQAHPALGDHHGHAADQVRLHHLQEALHLLQEKRVTRQRRVRNSRKNKLKASKGKKNEEHPPPLKLDQPIQCDDCEEYFNNNIDFALHSKCHDKDGKYTCHLCINFRNASKYQIEMHIRAHEGTTKYKCEICSQCFTISTHAIEHKYFHTGEKPFQCEICGKHFMYSWFLSRHRKSSHYEILTGSPLVKYDCPLCNKHYATASSLSRHKQSKHKKIDGSVLCDICGKRLSSREKLKFHLRTHTGFKPHHCHVCPKSFSKKDQLVEHVRVHTGEKPYICKYCGRGFTQRTPLKTHEKTHIREEISAGCAVCGQTGSCGHIQHYQLPSPFTYA</sequence>
<dbReference type="PROSITE" id="PS00028">
    <property type="entry name" value="ZINC_FINGER_C2H2_1"/>
    <property type="match status" value="8"/>
</dbReference>
<keyword evidence="4 7" id="KW-0863">Zinc-finger</keyword>
<feature type="region of interest" description="Disordered" evidence="8">
    <location>
        <begin position="187"/>
        <end position="221"/>
    </location>
</feature>
<dbReference type="AlphaFoldDB" id="A0AAV8XXH6"/>
<feature type="domain" description="C2H2-type" evidence="9">
    <location>
        <begin position="432"/>
        <end position="459"/>
    </location>
</feature>
<comment type="caution">
    <text evidence="10">The sequence shown here is derived from an EMBL/GenBank/DDBJ whole genome shotgun (WGS) entry which is preliminary data.</text>
</comment>
<dbReference type="Proteomes" id="UP001162162">
    <property type="component" value="Unassembled WGS sequence"/>
</dbReference>
<organism evidence="10 11">
    <name type="scientific">Aromia moschata</name>
    <dbReference type="NCBI Taxonomy" id="1265417"/>
    <lineage>
        <taxon>Eukaryota</taxon>
        <taxon>Metazoa</taxon>
        <taxon>Ecdysozoa</taxon>
        <taxon>Arthropoda</taxon>
        <taxon>Hexapoda</taxon>
        <taxon>Insecta</taxon>
        <taxon>Pterygota</taxon>
        <taxon>Neoptera</taxon>
        <taxon>Endopterygota</taxon>
        <taxon>Coleoptera</taxon>
        <taxon>Polyphaga</taxon>
        <taxon>Cucujiformia</taxon>
        <taxon>Chrysomeloidea</taxon>
        <taxon>Cerambycidae</taxon>
        <taxon>Cerambycinae</taxon>
        <taxon>Callichromatini</taxon>
        <taxon>Aromia</taxon>
    </lineage>
</organism>
<dbReference type="FunFam" id="3.30.160.60:FF:000100">
    <property type="entry name" value="Zinc finger 45-like"/>
    <property type="match status" value="1"/>
</dbReference>
<feature type="domain" description="C2H2-type" evidence="9">
    <location>
        <begin position="404"/>
        <end position="431"/>
    </location>
</feature>
<keyword evidence="5" id="KW-0862">Zinc</keyword>
<accession>A0AAV8XXH6</accession>
<dbReference type="PANTHER" id="PTHR24394">
    <property type="entry name" value="ZINC FINGER PROTEIN"/>
    <property type="match status" value="1"/>
</dbReference>
<evidence type="ECO:0000256" key="8">
    <source>
        <dbReference type="SAM" id="MobiDB-lite"/>
    </source>
</evidence>
<keyword evidence="3" id="KW-0677">Repeat</keyword>
<dbReference type="SUPFAM" id="SSF57667">
    <property type="entry name" value="beta-beta-alpha zinc fingers"/>
    <property type="match status" value="5"/>
</dbReference>
<evidence type="ECO:0000256" key="4">
    <source>
        <dbReference type="ARBA" id="ARBA00022771"/>
    </source>
</evidence>
<feature type="domain" description="C2H2-type" evidence="9">
    <location>
        <begin position="376"/>
        <end position="403"/>
    </location>
</feature>
<dbReference type="PROSITE" id="PS50157">
    <property type="entry name" value="ZINC_FINGER_C2H2_2"/>
    <property type="match status" value="8"/>
</dbReference>
<protein>
    <recommendedName>
        <fullName evidence="9">C2H2-type domain-containing protein</fullName>
    </recommendedName>
</protein>
<dbReference type="Pfam" id="PF05605">
    <property type="entry name" value="zf-Di19"/>
    <property type="match status" value="1"/>
</dbReference>
<feature type="region of interest" description="Disordered" evidence="8">
    <location>
        <begin position="1"/>
        <end position="42"/>
    </location>
</feature>
<dbReference type="FunFam" id="3.30.160.60:FF:000557">
    <property type="entry name" value="zinc finger and SCAN domain-containing protein 29"/>
    <property type="match status" value="1"/>
</dbReference>
<feature type="compositionally biased region" description="Basic residues" evidence="8">
    <location>
        <begin position="19"/>
        <end position="40"/>
    </location>
</feature>
<name>A0AAV8XXH6_9CUCU</name>
<dbReference type="InterPro" id="IPR008598">
    <property type="entry name" value="Di19_Zn-bd"/>
</dbReference>
<dbReference type="PANTHER" id="PTHR24394:SF29">
    <property type="entry name" value="MYONEURIN"/>
    <property type="match status" value="1"/>
</dbReference>
<proteinExistence type="predicted"/>
<feature type="domain" description="C2H2-type" evidence="9">
    <location>
        <begin position="83"/>
        <end position="110"/>
    </location>
</feature>
<feature type="domain" description="C2H2-type" evidence="9">
    <location>
        <begin position="346"/>
        <end position="369"/>
    </location>
</feature>
<keyword evidence="11" id="KW-1185">Reference proteome</keyword>
<reference evidence="10" key="1">
    <citation type="journal article" date="2023" name="Insect Mol. Biol.">
        <title>Genome sequencing provides insights into the evolution of gene families encoding plant cell wall-degrading enzymes in longhorned beetles.</title>
        <authorList>
            <person name="Shin N.R."/>
            <person name="Okamura Y."/>
            <person name="Kirsch R."/>
            <person name="Pauchet Y."/>
        </authorList>
    </citation>
    <scope>NUCLEOTIDE SEQUENCE</scope>
    <source>
        <strain evidence="10">AMC_N1</strain>
    </source>
</reference>
<dbReference type="SMART" id="SM00355">
    <property type="entry name" value="ZnF_C2H2"/>
    <property type="match status" value="11"/>
</dbReference>
<feature type="domain" description="C2H2-type" evidence="9">
    <location>
        <begin position="283"/>
        <end position="310"/>
    </location>
</feature>
<feature type="compositionally biased region" description="Basic residues" evidence="8">
    <location>
        <begin position="192"/>
        <end position="210"/>
    </location>
</feature>
<evidence type="ECO:0000313" key="11">
    <source>
        <dbReference type="Proteomes" id="UP001162162"/>
    </source>
</evidence>
<dbReference type="Gene3D" id="3.30.160.60">
    <property type="entry name" value="Classic Zinc Finger"/>
    <property type="match status" value="9"/>
</dbReference>
<dbReference type="GO" id="GO:0005634">
    <property type="term" value="C:nucleus"/>
    <property type="evidence" value="ECO:0007669"/>
    <property type="project" value="UniProtKB-SubCell"/>
</dbReference>
<evidence type="ECO:0000256" key="5">
    <source>
        <dbReference type="ARBA" id="ARBA00022833"/>
    </source>
</evidence>
<evidence type="ECO:0000256" key="1">
    <source>
        <dbReference type="ARBA" id="ARBA00004123"/>
    </source>
</evidence>
<evidence type="ECO:0000256" key="2">
    <source>
        <dbReference type="ARBA" id="ARBA00022723"/>
    </source>
</evidence>
<dbReference type="Pfam" id="PF00096">
    <property type="entry name" value="zf-C2H2"/>
    <property type="match status" value="3"/>
</dbReference>
<evidence type="ECO:0000256" key="7">
    <source>
        <dbReference type="PROSITE-ProRule" id="PRU00042"/>
    </source>
</evidence>
<feature type="non-terminal residue" evidence="10">
    <location>
        <position position="1"/>
    </location>
</feature>
<dbReference type="FunFam" id="3.30.160.60:FF:001498">
    <property type="entry name" value="Zinc finger protein 404"/>
    <property type="match status" value="1"/>
</dbReference>
<feature type="compositionally biased region" description="Acidic residues" evidence="8">
    <location>
        <begin position="1"/>
        <end position="12"/>
    </location>
</feature>
<dbReference type="InterPro" id="IPR013087">
    <property type="entry name" value="Znf_C2H2_type"/>
</dbReference>
<dbReference type="GO" id="GO:0008270">
    <property type="term" value="F:zinc ion binding"/>
    <property type="evidence" value="ECO:0007669"/>
    <property type="project" value="UniProtKB-KW"/>
</dbReference>
<evidence type="ECO:0000256" key="6">
    <source>
        <dbReference type="ARBA" id="ARBA00023242"/>
    </source>
</evidence>
<dbReference type="InterPro" id="IPR036236">
    <property type="entry name" value="Znf_C2H2_sf"/>
</dbReference>